<dbReference type="InterPro" id="IPR036291">
    <property type="entry name" value="NAD(P)-bd_dom_sf"/>
</dbReference>
<dbReference type="Gene3D" id="3.40.50.720">
    <property type="entry name" value="NAD(P)-binding Rossmann-like Domain"/>
    <property type="match status" value="1"/>
</dbReference>
<evidence type="ECO:0000313" key="4">
    <source>
        <dbReference type="Proteomes" id="UP000607559"/>
    </source>
</evidence>
<reference evidence="3" key="2">
    <citation type="submission" date="2020-09" db="EMBL/GenBank/DDBJ databases">
        <authorList>
            <person name="Sun Q."/>
            <person name="Zhou Y."/>
        </authorList>
    </citation>
    <scope>NUCLEOTIDE SEQUENCE</scope>
    <source>
        <strain evidence="3">CGMCC 1.15448</strain>
    </source>
</reference>
<dbReference type="InterPro" id="IPR002347">
    <property type="entry name" value="SDR_fam"/>
</dbReference>
<name>A0A8J2UCU2_9BACT</name>
<organism evidence="3 4">
    <name type="scientific">Puia dinghuensis</name>
    <dbReference type="NCBI Taxonomy" id="1792502"/>
    <lineage>
        <taxon>Bacteria</taxon>
        <taxon>Pseudomonadati</taxon>
        <taxon>Bacteroidota</taxon>
        <taxon>Chitinophagia</taxon>
        <taxon>Chitinophagales</taxon>
        <taxon>Chitinophagaceae</taxon>
        <taxon>Puia</taxon>
    </lineage>
</organism>
<dbReference type="GO" id="GO:0016491">
    <property type="term" value="F:oxidoreductase activity"/>
    <property type="evidence" value="ECO:0007669"/>
    <property type="project" value="UniProtKB-KW"/>
</dbReference>
<protein>
    <submittedName>
        <fullName evidence="3">Decaprenylphospho-beta-D-erythro-pentofuranosid-2-ulose 2-reductase</fullName>
    </submittedName>
</protein>
<keyword evidence="2" id="KW-0560">Oxidoreductase</keyword>
<reference evidence="3" key="1">
    <citation type="journal article" date="2014" name="Int. J. Syst. Evol. Microbiol.">
        <title>Complete genome sequence of Corynebacterium casei LMG S-19264T (=DSM 44701T), isolated from a smear-ripened cheese.</title>
        <authorList>
            <consortium name="US DOE Joint Genome Institute (JGI-PGF)"/>
            <person name="Walter F."/>
            <person name="Albersmeier A."/>
            <person name="Kalinowski J."/>
            <person name="Ruckert C."/>
        </authorList>
    </citation>
    <scope>NUCLEOTIDE SEQUENCE</scope>
    <source>
        <strain evidence="3">CGMCC 1.15448</strain>
    </source>
</reference>
<sequence length="250" mass="27500">MVKAVAIKNRVMKTVLILGANSDVAKEAMQLYIQQGWQVIAASRSLSEIDQFIATRNLPSERIITRYFDATAFGDHAAFYAGLPAKPNIVLYAAGFQVTNEEALLSWEGSYRMINVLYAGAVSILNLVATDGGNPGLERIVGLSSLSGVRGRKSNFIYGSTKAAFTTYLAGLRQHLEPRKVVVNAIIAGYIRSKLTAHLDLPESLLMEPAFIARHVTGAGRRFIIVPGWKWKIIYTILRILPENLVARLP</sequence>
<accession>A0A8J2UCU2</accession>
<gene>
    <name evidence="3" type="ORF">GCM10011511_24420</name>
</gene>
<dbReference type="AlphaFoldDB" id="A0A8J2UCU2"/>
<dbReference type="Pfam" id="PF00106">
    <property type="entry name" value="adh_short"/>
    <property type="match status" value="1"/>
</dbReference>
<dbReference type="Proteomes" id="UP000607559">
    <property type="component" value="Unassembled WGS sequence"/>
</dbReference>
<keyword evidence="4" id="KW-1185">Reference proteome</keyword>
<proteinExistence type="inferred from homology"/>
<evidence type="ECO:0000256" key="1">
    <source>
        <dbReference type="ARBA" id="ARBA00006484"/>
    </source>
</evidence>
<dbReference type="PANTHER" id="PTHR43669">
    <property type="entry name" value="5-KETO-D-GLUCONATE 5-REDUCTASE"/>
    <property type="match status" value="1"/>
</dbReference>
<evidence type="ECO:0000313" key="3">
    <source>
        <dbReference type="EMBL" id="GGB00226.1"/>
    </source>
</evidence>
<comment type="caution">
    <text evidence="3">The sequence shown here is derived from an EMBL/GenBank/DDBJ whole genome shotgun (WGS) entry which is preliminary data.</text>
</comment>
<evidence type="ECO:0000256" key="2">
    <source>
        <dbReference type="ARBA" id="ARBA00023002"/>
    </source>
</evidence>
<comment type="similarity">
    <text evidence="1">Belongs to the short-chain dehydrogenases/reductases (SDR) family.</text>
</comment>
<dbReference type="EMBL" id="BMJC01000002">
    <property type="protein sequence ID" value="GGB00226.1"/>
    <property type="molecule type" value="Genomic_DNA"/>
</dbReference>
<dbReference type="PANTHER" id="PTHR43669:SF6">
    <property type="entry name" value="DECAPRENYLPHOSPHORYL-2-KETO-BETA-D-ERYTHRO-PENTOSE REDUCTASE"/>
    <property type="match status" value="1"/>
</dbReference>
<dbReference type="SUPFAM" id="SSF51735">
    <property type="entry name" value="NAD(P)-binding Rossmann-fold domains"/>
    <property type="match status" value="1"/>
</dbReference>